<name>A0A9W6YZ38_AMBMO</name>
<evidence type="ECO:0000313" key="2">
    <source>
        <dbReference type="Proteomes" id="UP001165063"/>
    </source>
</evidence>
<sequence length="167" mass="19093">MKFLLFTLGHQTLLRGDSRRGMRLMDVKLVDKTPSVGALFSTPKECIAITIVKEKVIKSKKFMESMVLRHKDANLCAIAAIGMFLFFKLNSEEDLLALNSEMQYVSVDDFEENCNETLSEFSWLKAKLFDFGYSHENSMISKTLVFPLTALKWLLEEVRVQSLPLTT</sequence>
<dbReference type="GO" id="GO:0003677">
    <property type="term" value="F:DNA binding"/>
    <property type="evidence" value="ECO:0007669"/>
    <property type="project" value="InterPro"/>
</dbReference>
<gene>
    <name evidence="1" type="ORF">Amon01_000369400</name>
</gene>
<keyword evidence="2" id="KW-1185">Reference proteome</keyword>
<dbReference type="Gene3D" id="1.10.443.20">
    <property type="entry name" value="Centromere DNA-binding protein complex CBF3 subunit, domain 2"/>
    <property type="match status" value="1"/>
</dbReference>
<organism evidence="1 2">
    <name type="scientific">Ambrosiozyma monospora</name>
    <name type="common">Yeast</name>
    <name type="synonym">Endomycopsis monosporus</name>
    <dbReference type="NCBI Taxonomy" id="43982"/>
    <lineage>
        <taxon>Eukaryota</taxon>
        <taxon>Fungi</taxon>
        <taxon>Dikarya</taxon>
        <taxon>Ascomycota</taxon>
        <taxon>Saccharomycotina</taxon>
        <taxon>Pichiomycetes</taxon>
        <taxon>Pichiales</taxon>
        <taxon>Pichiaceae</taxon>
        <taxon>Ambrosiozyma</taxon>
    </lineage>
</organism>
<dbReference type="AlphaFoldDB" id="A0A9W6YZ38"/>
<dbReference type="Proteomes" id="UP001165063">
    <property type="component" value="Unassembled WGS sequence"/>
</dbReference>
<dbReference type="EMBL" id="BSXU01001606">
    <property type="protein sequence ID" value="GMG29247.1"/>
    <property type="molecule type" value="Genomic_DNA"/>
</dbReference>
<reference evidence="1" key="1">
    <citation type="submission" date="2023-04" db="EMBL/GenBank/DDBJ databases">
        <title>Ambrosiozyma monospora NBRC 1965.</title>
        <authorList>
            <person name="Ichikawa N."/>
            <person name="Sato H."/>
            <person name="Tonouchi N."/>
        </authorList>
    </citation>
    <scope>NUCLEOTIDE SEQUENCE</scope>
    <source>
        <strain evidence="1">NBRC 1965</strain>
    </source>
</reference>
<accession>A0A9W6YZ38</accession>
<protein>
    <submittedName>
        <fullName evidence="1">Unnamed protein product</fullName>
    </submittedName>
</protein>
<comment type="caution">
    <text evidence="1">The sequence shown here is derived from an EMBL/GenBank/DDBJ whole genome shotgun (WGS) entry which is preliminary data.</text>
</comment>
<dbReference type="InterPro" id="IPR038279">
    <property type="entry name" value="Ndc10_dom2_sf"/>
</dbReference>
<evidence type="ECO:0000313" key="1">
    <source>
        <dbReference type="EMBL" id="GMG29247.1"/>
    </source>
</evidence>
<proteinExistence type="predicted"/>